<dbReference type="Proteomes" id="UP000176608">
    <property type="component" value="Unassembled WGS sequence"/>
</dbReference>
<dbReference type="EMBL" id="MEVA01000011">
    <property type="protein sequence ID" value="OGC47386.1"/>
    <property type="molecule type" value="Genomic_DNA"/>
</dbReference>
<proteinExistence type="predicted"/>
<gene>
    <name evidence="1" type="ORF">A2886_00030</name>
</gene>
<dbReference type="AlphaFoldDB" id="A0A1F4UR48"/>
<comment type="caution">
    <text evidence="1">The sequence shown here is derived from an EMBL/GenBank/DDBJ whole genome shotgun (WGS) entry which is preliminary data.</text>
</comment>
<reference evidence="1 2" key="1">
    <citation type="journal article" date="2016" name="Nat. Commun.">
        <title>Thousands of microbial genomes shed light on interconnected biogeochemical processes in an aquifer system.</title>
        <authorList>
            <person name="Anantharaman K."/>
            <person name="Brown C.T."/>
            <person name="Hug L.A."/>
            <person name="Sharon I."/>
            <person name="Castelle C.J."/>
            <person name="Probst A.J."/>
            <person name="Thomas B.C."/>
            <person name="Singh A."/>
            <person name="Wilkins M.J."/>
            <person name="Karaoz U."/>
            <person name="Brodie E.L."/>
            <person name="Williams K.H."/>
            <person name="Hubbard S.S."/>
            <person name="Banfield J.F."/>
        </authorList>
    </citation>
    <scope>NUCLEOTIDE SEQUENCE [LARGE SCALE GENOMIC DNA]</scope>
</reference>
<name>A0A1F4UR48_UNCKA</name>
<accession>A0A1F4UR48</accession>
<organism evidence="1 2">
    <name type="scientific">candidate division WWE3 bacterium RIFCSPHIGHO2_01_FULL_42_13</name>
    <dbReference type="NCBI Taxonomy" id="1802617"/>
    <lineage>
        <taxon>Bacteria</taxon>
        <taxon>Katanobacteria</taxon>
    </lineage>
</organism>
<sequence length="81" mass="8918">MGSVSRIETNKTFYYGLAMHEKDVAMRTCFGCAIVSVCLPDHRLSETNQDSFSVIVAGHRAGDKECLLMENAEGRAGYKSI</sequence>
<evidence type="ECO:0000313" key="2">
    <source>
        <dbReference type="Proteomes" id="UP000176608"/>
    </source>
</evidence>
<protein>
    <submittedName>
        <fullName evidence="1">Uncharacterized protein</fullName>
    </submittedName>
</protein>
<evidence type="ECO:0000313" key="1">
    <source>
        <dbReference type="EMBL" id="OGC47386.1"/>
    </source>
</evidence>